<protein>
    <submittedName>
        <fullName evidence="2">Uncharacterized protein</fullName>
    </submittedName>
</protein>
<evidence type="ECO:0000256" key="1">
    <source>
        <dbReference type="SAM" id="MobiDB-lite"/>
    </source>
</evidence>
<reference evidence="2" key="1">
    <citation type="journal article" date="2023" name="Mol. Biol. Evol.">
        <title>Third-Generation Sequencing Reveals the Adaptive Role of the Epigenome in Three Deep-Sea Polychaetes.</title>
        <authorList>
            <person name="Perez M."/>
            <person name="Aroh O."/>
            <person name="Sun Y."/>
            <person name="Lan Y."/>
            <person name="Juniper S.K."/>
            <person name="Young C.R."/>
            <person name="Angers B."/>
            <person name="Qian P.Y."/>
        </authorList>
    </citation>
    <scope>NUCLEOTIDE SEQUENCE</scope>
    <source>
        <strain evidence="2">P08H-3</strain>
    </source>
</reference>
<keyword evidence="3" id="KW-1185">Reference proteome</keyword>
<name>A0AAD9MXA3_9ANNE</name>
<sequence>MVVVPGPHVTGGAAASFIPGVASEFPTHMIELDWTRDLGLGQSNRPPKKKKKSRSADVDRVPRLGLDRAWENERVKGMELLHQSVERQRERQRHRDGAVGAEATSREAVHHGKSHGKKKKKDKERHRSRSHSRDRLEHYLVDPPFRGPAALIDPNFRVSARTVCNCMPFLTLCEHTHTHTHTVSGSKVCLSTRTRTRVSTLGGYLDVKWSAAIW</sequence>
<comment type="caution">
    <text evidence="2">The sequence shown here is derived from an EMBL/GenBank/DDBJ whole genome shotgun (WGS) entry which is preliminary data.</text>
</comment>
<dbReference type="EMBL" id="JAODUP010000478">
    <property type="protein sequence ID" value="KAK2148870.1"/>
    <property type="molecule type" value="Genomic_DNA"/>
</dbReference>
<dbReference type="AlphaFoldDB" id="A0AAD9MXA3"/>
<evidence type="ECO:0000313" key="3">
    <source>
        <dbReference type="Proteomes" id="UP001208570"/>
    </source>
</evidence>
<dbReference type="Proteomes" id="UP001208570">
    <property type="component" value="Unassembled WGS sequence"/>
</dbReference>
<feature type="region of interest" description="Disordered" evidence="1">
    <location>
        <begin position="38"/>
        <end position="60"/>
    </location>
</feature>
<feature type="compositionally biased region" description="Basic residues" evidence="1">
    <location>
        <begin position="111"/>
        <end position="130"/>
    </location>
</feature>
<proteinExistence type="predicted"/>
<feature type="region of interest" description="Disordered" evidence="1">
    <location>
        <begin position="85"/>
        <end position="137"/>
    </location>
</feature>
<feature type="compositionally biased region" description="Basic and acidic residues" evidence="1">
    <location>
        <begin position="85"/>
        <end position="97"/>
    </location>
</feature>
<evidence type="ECO:0000313" key="2">
    <source>
        <dbReference type="EMBL" id="KAK2148870.1"/>
    </source>
</evidence>
<gene>
    <name evidence="2" type="ORF">LSH36_478g02019</name>
</gene>
<organism evidence="2 3">
    <name type="scientific">Paralvinella palmiformis</name>
    <dbReference type="NCBI Taxonomy" id="53620"/>
    <lineage>
        <taxon>Eukaryota</taxon>
        <taxon>Metazoa</taxon>
        <taxon>Spiralia</taxon>
        <taxon>Lophotrochozoa</taxon>
        <taxon>Annelida</taxon>
        <taxon>Polychaeta</taxon>
        <taxon>Sedentaria</taxon>
        <taxon>Canalipalpata</taxon>
        <taxon>Terebellida</taxon>
        <taxon>Terebelliformia</taxon>
        <taxon>Alvinellidae</taxon>
        <taxon>Paralvinella</taxon>
    </lineage>
</organism>
<accession>A0AAD9MXA3</accession>